<dbReference type="Pfam" id="PF04265">
    <property type="entry name" value="TPK_B1_binding"/>
    <property type="match status" value="1"/>
</dbReference>
<dbReference type="RefSeq" id="WP_165094377.1">
    <property type="nucleotide sequence ID" value="NZ_CP049056.1"/>
</dbReference>
<dbReference type="Pfam" id="PF04263">
    <property type="entry name" value="TPK_catalytic"/>
    <property type="match status" value="1"/>
</dbReference>
<dbReference type="EC" id="2.7.6.2" evidence="5"/>
<keyword evidence="2" id="KW-0547">Nucleotide-binding</keyword>
<keyword evidence="1 8" id="KW-0808">Transferase</keyword>
<feature type="domain" description="Thiamin pyrophosphokinase thiamin-binding" evidence="7">
    <location>
        <begin position="148"/>
        <end position="197"/>
    </location>
</feature>
<dbReference type="GO" id="GO:0005524">
    <property type="term" value="F:ATP binding"/>
    <property type="evidence" value="ECO:0007669"/>
    <property type="project" value="UniProtKB-KW"/>
</dbReference>
<gene>
    <name evidence="8" type="ORF">G5B40_01945</name>
</gene>
<dbReference type="InterPro" id="IPR007373">
    <property type="entry name" value="Thiamin_PyroPKinase_B1-bd"/>
</dbReference>
<dbReference type="GO" id="GO:0009229">
    <property type="term" value="P:thiamine diphosphate biosynthetic process"/>
    <property type="evidence" value="ECO:0007669"/>
    <property type="project" value="InterPro"/>
</dbReference>
<dbReference type="InterPro" id="IPR036759">
    <property type="entry name" value="TPK_catalytic_sf"/>
</dbReference>
<dbReference type="CDD" id="cd07995">
    <property type="entry name" value="TPK"/>
    <property type="match status" value="1"/>
</dbReference>
<dbReference type="InterPro" id="IPR007371">
    <property type="entry name" value="TPK_catalytic"/>
</dbReference>
<keyword evidence="4" id="KW-0067">ATP-binding</keyword>
<name>A0A7L5BWQ3_9RHOB</name>
<dbReference type="GO" id="GO:0006772">
    <property type="term" value="P:thiamine metabolic process"/>
    <property type="evidence" value="ECO:0007669"/>
    <property type="project" value="UniProtKB-UniRule"/>
</dbReference>
<accession>A0A7L5BWQ3</accession>
<dbReference type="GO" id="GO:0030975">
    <property type="term" value="F:thiamine binding"/>
    <property type="evidence" value="ECO:0007669"/>
    <property type="project" value="InterPro"/>
</dbReference>
<dbReference type="EMBL" id="CP049056">
    <property type="protein sequence ID" value="QIE54314.1"/>
    <property type="molecule type" value="Genomic_DNA"/>
</dbReference>
<dbReference type="SUPFAM" id="SSF63999">
    <property type="entry name" value="Thiamin pyrophosphokinase, catalytic domain"/>
    <property type="match status" value="1"/>
</dbReference>
<evidence type="ECO:0000259" key="7">
    <source>
        <dbReference type="Pfam" id="PF04265"/>
    </source>
</evidence>
<dbReference type="KEGG" id="hdh:G5B40_01945"/>
<keyword evidence="9" id="KW-1185">Reference proteome</keyword>
<evidence type="ECO:0000256" key="3">
    <source>
        <dbReference type="ARBA" id="ARBA00022777"/>
    </source>
</evidence>
<evidence type="ECO:0000259" key="6">
    <source>
        <dbReference type="Pfam" id="PF04263"/>
    </source>
</evidence>
<dbReference type="GO" id="GO:0016301">
    <property type="term" value="F:kinase activity"/>
    <property type="evidence" value="ECO:0007669"/>
    <property type="project" value="UniProtKB-KW"/>
</dbReference>
<reference evidence="8 9" key="1">
    <citation type="submission" date="2020-02" db="EMBL/GenBank/DDBJ databases">
        <title>complete genome sequence of Rhodobacteraceae bacterium.</title>
        <authorList>
            <person name="Park J."/>
            <person name="Kim Y.-S."/>
            <person name="Kim K.-H."/>
        </authorList>
    </citation>
    <scope>NUCLEOTIDE SEQUENCE [LARGE SCALE GENOMIC DNA]</scope>
    <source>
        <strain evidence="8 9">RR4-56</strain>
    </source>
</reference>
<feature type="domain" description="Thiamin pyrophosphokinase catalytic" evidence="6">
    <location>
        <begin position="28"/>
        <end position="117"/>
    </location>
</feature>
<dbReference type="InterPro" id="IPR036371">
    <property type="entry name" value="TPK_B1-bd_sf"/>
</dbReference>
<dbReference type="Gene3D" id="3.40.50.10240">
    <property type="entry name" value="Thiamin pyrophosphokinase, catalytic domain"/>
    <property type="match status" value="1"/>
</dbReference>
<dbReference type="AlphaFoldDB" id="A0A7L5BWQ3"/>
<dbReference type="SUPFAM" id="SSF63862">
    <property type="entry name" value="Thiamin pyrophosphokinase, substrate-binding domain"/>
    <property type="match status" value="1"/>
</dbReference>
<dbReference type="GO" id="GO:0004788">
    <property type="term" value="F:thiamine diphosphokinase activity"/>
    <property type="evidence" value="ECO:0007669"/>
    <property type="project" value="UniProtKB-UniRule"/>
</dbReference>
<evidence type="ECO:0000256" key="4">
    <source>
        <dbReference type="ARBA" id="ARBA00022840"/>
    </source>
</evidence>
<organism evidence="8 9">
    <name type="scientific">Pikeienuella piscinae</name>
    <dbReference type="NCBI Taxonomy" id="2748098"/>
    <lineage>
        <taxon>Bacteria</taxon>
        <taxon>Pseudomonadati</taxon>
        <taxon>Pseudomonadota</taxon>
        <taxon>Alphaproteobacteria</taxon>
        <taxon>Rhodobacterales</taxon>
        <taxon>Paracoccaceae</taxon>
        <taxon>Pikeienuella</taxon>
    </lineage>
</organism>
<protein>
    <recommendedName>
        <fullName evidence="5">Thiamine diphosphokinase</fullName>
        <ecNumber evidence="5">2.7.6.2</ecNumber>
    </recommendedName>
</protein>
<dbReference type="InterPro" id="IPR006282">
    <property type="entry name" value="Thi_PPkinase"/>
</dbReference>
<evidence type="ECO:0000313" key="9">
    <source>
        <dbReference type="Proteomes" id="UP000503336"/>
    </source>
</evidence>
<dbReference type="PANTHER" id="PTHR13622:SF8">
    <property type="entry name" value="THIAMIN PYROPHOSPHOKINASE 1"/>
    <property type="match status" value="1"/>
</dbReference>
<evidence type="ECO:0000256" key="5">
    <source>
        <dbReference type="NCBIfam" id="TIGR01378"/>
    </source>
</evidence>
<sequence>MAAAKKLRIEGGVTLLGAAPDADGLAEALAAAPALVCADGGANNLTTVPTAIIGDLDSLEDAAAWRDRLGAHLIHVEEQDSTDLEKCLRHVEAAFFICVGFHGGRLDHELAALHALVADPRPIVMIGAEDVVLSAGRGLELDLQPDDRFSVFPLRRVVAGRSRGLRWPLDGLVLEAGEKIGTSNMATGRVMLRFDRPGALLLLPRIRLDVALGGLLKRAA</sequence>
<evidence type="ECO:0000313" key="8">
    <source>
        <dbReference type="EMBL" id="QIE54314.1"/>
    </source>
</evidence>
<keyword evidence="3 8" id="KW-0418">Kinase</keyword>
<evidence type="ECO:0000256" key="2">
    <source>
        <dbReference type="ARBA" id="ARBA00022741"/>
    </source>
</evidence>
<dbReference type="Proteomes" id="UP000503336">
    <property type="component" value="Chromosome"/>
</dbReference>
<proteinExistence type="predicted"/>
<dbReference type="NCBIfam" id="TIGR01378">
    <property type="entry name" value="thi_PPkinase"/>
    <property type="match status" value="1"/>
</dbReference>
<dbReference type="PANTHER" id="PTHR13622">
    <property type="entry name" value="THIAMIN PYROPHOSPHOKINASE"/>
    <property type="match status" value="1"/>
</dbReference>
<evidence type="ECO:0000256" key="1">
    <source>
        <dbReference type="ARBA" id="ARBA00022679"/>
    </source>
</evidence>